<dbReference type="InterPro" id="IPR015943">
    <property type="entry name" value="WD40/YVTN_repeat-like_dom_sf"/>
</dbReference>
<organism evidence="3">
    <name type="scientific">uncultured Thermoleophilia bacterium</name>
    <dbReference type="NCBI Taxonomy" id="1497501"/>
    <lineage>
        <taxon>Bacteria</taxon>
        <taxon>Bacillati</taxon>
        <taxon>Actinomycetota</taxon>
        <taxon>Thermoleophilia</taxon>
        <taxon>environmental samples</taxon>
    </lineage>
</organism>
<dbReference type="AlphaFoldDB" id="A0A6J4UC83"/>
<dbReference type="EC" id="1.15.1.1" evidence="3"/>
<dbReference type="EMBL" id="CADCWC010000321">
    <property type="protein sequence ID" value="CAA9544406.1"/>
    <property type="molecule type" value="Genomic_DNA"/>
</dbReference>
<feature type="signal peptide" evidence="1">
    <location>
        <begin position="1"/>
        <end position="23"/>
    </location>
</feature>
<proteinExistence type="predicted"/>
<feature type="chain" id="PRO_5026862057" evidence="1">
    <location>
        <begin position="24"/>
        <end position="325"/>
    </location>
</feature>
<dbReference type="PANTHER" id="PTHR31460">
    <property type="match status" value="1"/>
</dbReference>
<keyword evidence="3" id="KW-0560">Oxidoreductase</keyword>
<dbReference type="PANTHER" id="PTHR31460:SF3">
    <property type="entry name" value="MESOCENTIN"/>
    <property type="match status" value="1"/>
</dbReference>
<dbReference type="Gene3D" id="2.130.10.10">
    <property type="entry name" value="YVTN repeat-like/Quinoprotein amine dehydrogenase"/>
    <property type="match status" value="2"/>
</dbReference>
<evidence type="ECO:0000313" key="3">
    <source>
        <dbReference type="EMBL" id="CAA9544406.1"/>
    </source>
</evidence>
<accession>A0A6J4UC83</accession>
<sequence length="325" mass="34682">MTRPTLVTLAAVGALGVAPAAVAAPAADARAAAIRTYVLPGAAVYPEGIAYEPSRRSFYVSSTTDGTIFRGRLGGGSAQVWLPPGTDGRSTAIGLKVDDRRGRLYVAGGSTGGIWVYDTDTKALLARFSNGKPAAQTFVNDIAVTRGGTAYATDSLSPVLYRITNRPGRRIRYEQWLCFEGTPLQYTPGFNVNGIAATPDGRTLLVVQSNTGFLFRIDVATKRVTRVALDGLITAGDGLLLEGRTLFVVRNALGRIERIRLSRNLTSGTVRAVIEDPTFAFPTTVARARRNLLVVNSQFDKRQSGTPVLPFTVSEVNPRGRPPAG</sequence>
<name>A0A6J4UC83_9ACTN</name>
<dbReference type="InterPro" id="IPR013658">
    <property type="entry name" value="SGL"/>
</dbReference>
<dbReference type="GO" id="GO:0004784">
    <property type="term" value="F:superoxide dismutase activity"/>
    <property type="evidence" value="ECO:0007669"/>
    <property type="project" value="UniProtKB-EC"/>
</dbReference>
<protein>
    <submittedName>
        <fullName evidence="3">Superoxide dismutase [Cu-Zn]</fullName>
        <ecNumber evidence="3">1.15.1.1</ecNumber>
    </submittedName>
</protein>
<dbReference type="SUPFAM" id="SSF63829">
    <property type="entry name" value="Calcium-dependent phosphotriesterase"/>
    <property type="match status" value="1"/>
</dbReference>
<dbReference type="InterPro" id="IPR053224">
    <property type="entry name" value="Sensory_adhesion_molecule"/>
</dbReference>
<feature type="domain" description="SMP-30/Gluconolactonase/LRE-like region" evidence="2">
    <location>
        <begin position="46"/>
        <end position="241"/>
    </location>
</feature>
<dbReference type="Pfam" id="PF08450">
    <property type="entry name" value="SGL"/>
    <property type="match status" value="1"/>
</dbReference>
<keyword evidence="1" id="KW-0732">Signal</keyword>
<evidence type="ECO:0000259" key="2">
    <source>
        <dbReference type="Pfam" id="PF08450"/>
    </source>
</evidence>
<reference evidence="3" key="1">
    <citation type="submission" date="2020-02" db="EMBL/GenBank/DDBJ databases">
        <authorList>
            <person name="Meier V. D."/>
        </authorList>
    </citation>
    <scope>NUCLEOTIDE SEQUENCE</scope>
    <source>
        <strain evidence="3">AVDCRST_MAG79</strain>
    </source>
</reference>
<gene>
    <name evidence="3" type="ORF">AVDCRST_MAG79-2153</name>
</gene>
<evidence type="ECO:0000256" key="1">
    <source>
        <dbReference type="SAM" id="SignalP"/>
    </source>
</evidence>